<protein>
    <submittedName>
        <fullName evidence="1">Uncharacterized protein</fullName>
    </submittedName>
</protein>
<gene>
    <name evidence="1" type="ORF">HFN_1000</name>
</gene>
<dbReference type="EMBL" id="BASD01000026">
    <property type="protein sequence ID" value="GAD19760.1"/>
    <property type="molecule type" value="Genomic_DNA"/>
</dbReference>
<sequence length="40" mass="4691">MRDCSRFWLNNTQKRENLQNLKPCKNLKDAGLVARSLLES</sequence>
<evidence type="ECO:0000313" key="2">
    <source>
        <dbReference type="Proteomes" id="UP000018143"/>
    </source>
</evidence>
<proteinExistence type="predicted"/>
<reference evidence="1 2" key="1">
    <citation type="journal article" date="2013" name="Genome Announc.">
        <title>Draft Genome Sequence of Helicobacter fennelliae Strain MRY12-0050, Isolated from a Bacteremia Patient.</title>
        <authorList>
            <person name="Rimbara E."/>
            <person name="Matsui M."/>
            <person name="Mori S."/>
            <person name="Suzuki S."/>
            <person name="Suzuki M."/>
            <person name="Kim H."/>
            <person name="Sekizuka T."/>
            <person name="Kuroda M."/>
            <person name="Shibayama K."/>
        </authorList>
    </citation>
    <scope>NUCLEOTIDE SEQUENCE [LARGE SCALE GENOMIC DNA]</scope>
    <source>
        <strain evidence="1 2">MRY12-0050</strain>
    </source>
</reference>
<keyword evidence="2" id="KW-1185">Reference proteome</keyword>
<organism evidence="1 2">
    <name type="scientific">Helicobacter fennelliae MRY12-0050</name>
    <dbReference type="NCBI Taxonomy" id="1325130"/>
    <lineage>
        <taxon>Bacteria</taxon>
        <taxon>Pseudomonadati</taxon>
        <taxon>Campylobacterota</taxon>
        <taxon>Epsilonproteobacteria</taxon>
        <taxon>Campylobacterales</taxon>
        <taxon>Helicobacteraceae</taxon>
        <taxon>Helicobacter</taxon>
    </lineage>
</organism>
<name>T1D0M0_9HELI</name>
<dbReference type="AlphaFoldDB" id="T1D0M0"/>
<evidence type="ECO:0000313" key="1">
    <source>
        <dbReference type="EMBL" id="GAD19760.1"/>
    </source>
</evidence>
<dbReference type="Proteomes" id="UP000018143">
    <property type="component" value="Unassembled WGS sequence"/>
</dbReference>
<comment type="caution">
    <text evidence="1">The sequence shown here is derived from an EMBL/GenBank/DDBJ whole genome shotgun (WGS) entry which is preliminary data.</text>
</comment>
<accession>T1D0M0</accession>